<evidence type="ECO:0000313" key="2">
    <source>
        <dbReference type="EMBL" id="TKW05330.1"/>
    </source>
</evidence>
<name>A0A4U6TRD3_SETVI</name>
<reference evidence="2" key="1">
    <citation type="submission" date="2019-03" db="EMBL/GenBank/DDBJ databases">
        <title>WGS assembly of Setaria viridis.</title>
        <authorList>
            <person name="Huang P."/>
            <person name="Jenkins J."/>
            <person name="Grimwood J."/>
            <person name="Barry K."/>
            <person name="Healey A."/>
            <person name="Mamidi S."/>
            <person name="Sreedasyam A."/>
            <person name="Shu S."/>
            <person name="Feldman M."/>
            <person name="Wu J."/>
            <person name="Yu Y."/>
            <person name="Chen C."/>
            <person name="Johnson J."/>
            <person name="Rokhsar D."/>
            <person name="Baxter I."/>
            <person name="Schmutz J."/>
            <person name="Brutnell T."/>
            <person name="Kellogg E."/>
        </authorList>
    </citation>
    <scope>NUCLEOTIDE SEQUENCE [LARGE SCALE GENOMIC DNA]</scope>
</reference>
<dbReference type="Proteomes" id="UP000298652">
    <property type="component" value="Chromosome 7"/>
</dbReference>
<dbReference type="EMBL" id="CM016558">
    <property type="protein sequence ID" value="TKW05330.1"/>
    <property type="molecule type" value="Genomic_DNA"/>
</dbReference>
<organism evidence="2 3">
    <name type="scientific">Setaria viridis</name>
    <name type="common">Green bristlegrass</name>
    <name type="synonym">Setaria italica subsp. viridis</name>
    <dbReference type="NCBI Taxonomy" id="4556"/>
    <lineage>
        <taxon>Eukaryota</taxon>
        <taxon>Viridiplantae</taxon>
        <taxon>Streptophyta</taxon>
        <taxon>Embryophyta</taxon>
        <taxon>Tracheophyta</taxon>
        <taxon>Spermatophyta</taxon>
        <taxon>Magnoliopsida</taxon>
        <taxon>Liliopsida</taxon>
        <taxon>Poales</taxon>
        <taxon>Poaceae</taxon>
        <taxon>PACMAD clade</taxon>
        <taxon>Panicoideae</taxon>
        <taxon>Panicodae</taxon>
        <taxon>Paniceae</taxon>
        <taxon>Cenchrinae</taxon>
        <taxon>Setaria</taxon>
    </lineage>
</organism>
<feature type="compositionally biased region" description="Basic and acidic residues" evidence="1">
    <location>
        <begin position="60"/>
        <end position="70"/>
    </location>
</feature>
<evidence type="ECO:0000256" key="1">
    <source>
        <dbReference type="SAM" id="MobiDB-lite"/>
    </source>
</evidence>
<dbReference type="Gramene" id="TKW05330">
    <property type="protein sequence ID" value="TKW05330"/>
    <property type="gene ID" value="SEVIR_7G168603v2"/>
</dbReference>
<protein>
    <submittedName>
        <fullName evidence="2">Uncharacterized protein</fullName>
    </submittedName>
</protein>
<accession>A0A4U6TRD3</accession>
<sequence>MPPFSSLRFSSVARALFIHAAARHHHDFSGVVFPARTHATHVRGPRGCEGEEWREWWAPEAKQGRREDGRTKRKASRGRNNKEQFTRAGLRPGDRSTPIHQPPTASLSAARRGAHSSAPSPAPANAAASSPPQVSASEFRPFIPSTTTPLFSLCIPGIRALLVAGEVPRFFSSC</sequence>
<gene>
    <name evidence="2" type="ORF">SEVIR_7G168603v2</name>
</gene>
<feature type="region of interest" description="Disordered" evidence="1">
    <location>
        <begin position="60"/>
        <end position="140"/>
    </location>
</feature>
<feature type="compositionally biased region" description="Low complexity" evidence="1">
    <location>
        <begin position="105"/>
        <end position="137"/>
    </location>
</feature>
<evidence type="ECO:0000313" key="3">
    <source>
        <dbReference type="Proteomes" id="UP000298652"/>
    </source>
</evidence>
<keyword evidence="3" id="KW-1185">Reference proteome</keyword>
<dbReference type="AlphaFoldDB" id="A0A4U6TRD3"/>
<proteinExistence type="predicted"/>